<dbReference type="CDD" id="cd08498">
    <property type="entry name" value="PBP2_NikA_DppA_OppA_like_2"/>
    <property type="match status" value="1"/>
</dbReference>
<dbReference type="Gene3D" id="3.90.76.10">
    <property type="entry name" value="Dipeptide-binding Protein, Domain 1"/>
    <property type="match status" value="1"/>
</dbReference>
<evidence type="ECO:0000259" key="6">
    <source>
        <dbReference type="Pfam" id="PF00496"/>
    </source>
</evidence>
<keyword evidence="8" id="KW-1185">Reference proteome</keyword>
<proteinExistence type="inferred from homology"/>
<comment type="subcellular location">
    <subcellularLocation>
        <location evidence="1">Periplasm</location>
    </subcellularLocation>
</comment>
<evidence type="ECO:0000256" key="5">
    <source>
        <dbReference type="SAM" id="SignalP"/>
    </source>
</evidence>
<dbReference type="SUPFAM" id="SSF53850">
    <property type="entry name" value="Periplasmic binding protein-like II"/>
    <property type="match status" value="1"/>
</dbReference>
<dbReference type="PANTHER" id="PTHR30290:SF9">
    <property type="entry name" value="OLIGOPEPTIDE-BINDING PROTEIN APPA"/>
    <property type="match status" value="1"/>
</dbReference>
<reference evidence="7 8" key="1">
    <citation type="submission" date="2024-01" db="EMBL/GenBank/DDBJ databases">
        <title>New evidence supports the origin of RcGTA from prophage.</title>
        <authorList>
            <person name="Xu Y."/>
            <person name="Liu B."/>
            <person name="Chen F."/>
        </authorList>
    </citation>
    <scope>NUCLEOTIDE SEQUENCE [LARGE SCALE GENOMIC DNA]</scope>
    <source>
        <strain evidence="7 8">CBW1107-2</strain>
    </source>
</reference>
<protein>
    <submittedName>
        <fullName evidence="7">ABC transporter substrate-binding protein</fullName>
    </submittedName>
</protein>
<dbReference type="Proteomes" id="UP001559025">
    <property type="component" value="Unassembled WGS sequence"/>
</dbReference>
<dbReference type="Gene3D" id="3.10.105.10">
    <property type="entry name" value="Dipeptide-binding Protein, Domain 3"/>
    <property type="match status" value="1"/>
</dbReference>
<dbReference type="PIRSF" id="PIRSF002741">
    <property type="entry name" value="MppA"/>
    <property type="match status" value="1"/>
</dbReference>
<feature type="signal peptide" evidence="5">
    <location>
        <begin position="1"/>
        <end position="23"/>
    </location>
</feature>
<dbReference type="EMBL" id="JAZHFV010000006">
    <property type="protein sequence ID" value="MEX4009195.1"/>
    <property type="molecule type" value="Genomic_DNA"/>
</dbReference>
<sequence length="523" mass="57898">MNSRIFTAAALALGVSLSANAHAETFRWSATTDPQTMDPHAANLAPVTSFLNNIYEGLVRRAPDMSIEPSLATEWKPLEDEDGWRFVLRQGVKFHDGSDFTADDVLFSYERGISEQSDVRSWFAPVQEVRVVDDYTVDFVTKAPDPIFPESIANWMIMDRDWAAANNSTMPAKDQPTFATLNTNGTGPFKLAARDPDVQTRLAVNEEWWDEPQHNVTEAVFTPIGSAATAIAALVSGEIDMLQSVPVQDAERLRSLDGIKTLEGLEARVIVLGFAHDHAALYGSLETTGKNPFQDVRVRRAVASAINVDAIDRVLMNGMAEPASQLVPAGLSGYSTAHSSRPAYDADAARALLAEAGYPEGFSFSLRCTNDRYLNDDAVCQAITGMLAAVGLKAQLETMPVRTYWTELREDRFDVFLLGWSPGTFDAEHPIRFLVHTPSNTLGTWNFGGYSNARVDELLPMVQQELDAAKRQAMLDEIAGIVQDDMTYVPLYVEPLVWAARDAIDVVQRPDNFFMLRWVQVKR</sequence>
<accession>A0ABV3WX06</accession>
<feature type="domain" description="Solute-binding protein family 5" evidence="6">
    <location>
        <begin position="67"/>
        <end position="437"/>
    </location>
</feature>
<dbReference type="Gene3D" id="3.40.190.10">
    <property type="entry name" value="Periplasmic binding protein-like II"/>
    <property type="match status" value="1"/>
</dbReference>
<dbReference type="InterPro" id="IPR030678">
    <property type="entry name" value="Peptide/Ni-bd"/>
</dbReference>
<gene>
    <name evidence="7" type="ORF">V1479_17925</name>
</gene>
<evidence type="ECO:0000256" key="2">
    <source>
        <dbReference type="ARBA" id="ARBA00005695"/>
    </source>
</evidence>
<comment type="caution">
    <text evidence="7">The sequence shown here is derived from an EMBL/GenBank/DDBJ whole genome shotgun (WGS) entry which is preliminary data.</text>
</comment>
<organism evidence="7 8">
    <name type="scientific">Neoaquamicrobium sediminum</name>
    <dbReference type="NCBI Taxonomy" id="1849104"/>
    <lineage>
        <taxon>Bacteria</taxon>
        <taxon>Pseudomonadati</taxon>
        <taxon>Pseudomonadota</taxon>
        <taxon>Alphaproteobacteria</taxon>
        <taxon>Hyphomicrobiales</taxon>
        <taxon>Phyllobacteriaceae</taxon>
        <taxon>Neoaquamicrobium</taxon>
    </lineage>
</organism>
<keyword evidence="4 5" id="KW-0732">Signal</keyword>
<evidence type="ECO:0000256" key="1">
    <source>
        <dbReference type="ARBA" id="ARBA00004418"/>
    </source>
</evidence>
<feature type="chain" id="PRO_5046318706" evidence="5">
    <location>
        <begin position="24"/>
        <end position="523"/>
    </location>
</feature>
<name>A0ABV3WX06_9HYPH</name>
<dbReference type="InterPro" id="IPR039424">
    <property type="entry name" value="SBP_5"/>
</dbReference>
<dbReference type="PANTHER" id="PTHR30290">
    <property type="entry name" value="PERIPLASMIC BINDING COMPONENT OF ABC TRANSPORTER"/>
    <property type="match status" value="1"/>
</dbReference>
<evidence type="ECO:0000256" key="4">
    <source>
        <dbReference type="ARBA" id="ARBA00022729"/>
    </source>
</evidence>
<dbReference type="InterPro" id="IPR000914">
    <property type="entry name" value="SBP_5_dom"/>
</dbReference>
<dbReference type="Pfam" id="PF00496">
    <property type="entry name" value="SBP_bac_5"/>
    <property type="match status" value="1"/>
</dbReference>
<dbReference type="RefSeq" id="WP_368804147.1">
    <property type="nucleotide sequence ID" value="NZ_JAZHFV010000006.1"/>
</dbReference>
<evidence type="ECO:0000313" key="8">
    <source>
        <dbReference type="Proteomes" id="UP001559025"/>
    </source>
</evidence>
<comment type="similarity">
    <text evidence="2">Belongs to the bacterial solute-binding protein 5 family.</text>
</comment>
<evidence type="ECO:0000313" key="7">
    <source>
        <dbReference type="EMBL" id="MEX4009195.1"/>
    </source>
</evidence>
<evidence type="ECO:0000256" key="3">
    <source>
        <dbReference type="ARBA" id="ARBA00022448"/>
    </source>
</evidence>
<keyword evidence="3" id="KW-0813">Transport</keyword>